<dbReference type="OrthoDB" id="10263753at2759"/>
<comment type="catalytic activity">
    <reaction evidence="10">
        <text>orotidine 5'-phosphate + H(+) = UMP + CO2</text>
        <dbReference type="Rhea" id="RHEA:11596"/>
        <dbReference type="ChEBI" id="CHEBI:15378"/>
        <dbReference type="ChEBI" id="CHEBI:16526"/>
        <dbReference type="ChEBI" id="CHEBI:57538"/>
        <dbReference type="ChEBI" id="CHEBI:57865"/>
        <dbReference type="EC" id="4.1.1.23"/>
    </reaction>
</comment>
<feature type="binding site" evidence="9">
    <location>
        <position position="79"/>
    </location>
    <ligand>
        <name>substrate</name>
    </ligand>
</feature>
<feature type="binding site" evidence="9">
    <location>
        <position position="57"/>
    </location>
    <ligand>
        <name>substrate</name>
    </ligand>
</feature>
<dbReference type="InterPro" id="IPR013785">
    <property type="entry name" value="Aldolase_TIM"/>
</dbReference>
<evidence type="ECO:0000256" key="3">
    <source>
        <dbReference type="ARBA" id="ARBA00012321"/>
    </source>
</evidence>
<dbReference type="GO" id="GO:0004590">
    <property type="term" value="F:orotidine-5'-phosphate decarboxylase activity"/>
    <property type="evidence" value="ECO:0007669"/>
    <property type="project" value="UniProtKB-EC"/>
</dbReference>
<evidence type="ECO:0000256" key="5">
    <source>
        <dbReference type="ARBA" id="ARBA00022793"/>
    </source>
</evidence>
<dbReference type="CDD" id="cd04725">
    <property type="entry name" value="OMP_decarboxylase_like"/>
    <property type="match status" value="1"/>
</dbReference>
<evidence type="ECO:0000256" key="10">
    <source>
        <dbReference type="RuleBase" id="RU000512"/>
    </source>
</evidence>
<dbReference type="GO" id="GO:0044205">
    <property type="term" value="P:'de novo' UMP biosynthetic process"/>
    <property type="evidence" value="ECO:0007669"/>
    <property type="project" value="UniProtKB-UniPathway"/>
</dbReference>
<dbReference type="InterPro" id="IPR018089">
    <property type="entry name" value="OMPdecase_AS"/>
</dbReference>
<keyword evidence="6 10" id="KW-0665">Pyrimidine biosynthesis</keyword>
<dbReference type="AlphaFoldDB" id="A0A6A7BYP4"/>
<reference evidence="13" key="1">
    <citation type="journal article" date="2020" name="Stud. Mycol.">
        <title>101 Dothideomycetes genomes: a test case for predicting lifestyles and emergence of pathogens.</title>
        <authorList>
            <person name="Haridas S."/>
            <person name="Albert R."/>
            <person name="Binder M."/>
            <person name="Bloem J."/>
            <person name="Labutti K."/>
            <person name="Salamov A."/>
            <person name="Andreopoulos B."/>
            <person name="Baker S."/>
            <person name="Barry K."/>
            <person name="Bills G."/>
            <person name="Bluhm B."/>
            <person name="Cannon C."/>
            <person name="Castanera R."/>
            <person name="Culley D."/>
            <person name="Daum C."/>
            <person name="Ezra D."/>
            <person name="Gonzalez J."/>
            <person name="Henrissat B."/>
            <person name="Kuo A."/>
            <person name="Liang C."/>
            <person name="Lipzen A."/>
            <person name="Lutzoni F."/>
            <person name="Magnuson J."/>
            <person name="Mondo S."/>
            <person name="Nolan M."/>
            <person name="Ohm R."/>
            <person name="Pangilinan J."/>
            <person name="Park H.-J."/>
            <person name="Ramirez L."/>
            <person name="Alfaro M."/>
            <person name="Sun H."/>
            <person name="Tritt A."/>
            <person name="Yoshinaga Y."/>
            <person name="Zwiers L.-H."/>
            <person name="Turgeon B."/>
            <person name="Goodwin S."/>
            <person name="Spatafora J."/>
            <person name="Crous P."/>
            <person name="Grigoriev I."/>
        </authorList>
    </citation>
    <scope>NUCLEOTIDE SEQUENCE</scope>
    <source>
        <strain evidence="13">CBS 480.64</strain>
    </source>
</reference>
<feature type="active site" description="For OMPdecase activity" evidence="8">
    <location>
        <position position="112"/>
    </location>
</feature>
<feature type="active site" description="For OMPdecase activity" evidence="8">
    <location>
        <position position="110"/>
    </location>
</feature>
<dbReference type="InterPro" id="IPR014732">
    <property type="entry name" value="OMPdecase"/>
</dbReference>
<sequence>MPRPHHHRPAQIHHTMPHRVLLTSYGERSEQANLPPLAAYLLRLMQLKRTNLCVSADVNTSAELLRLAEEVGDHICVLKTHADIVDDFSDKTIRALEEISSRKQFLLFEDRKFMDIGNTVQQQYCRGPLAVARWASITNAALFSGPAIVPALAEAAQRAMAANNYSVQTNISAAPAPDWGRDEDEGEEEQDESGGGKSDGRESENDEEEIELDEDGLPKTSMSGRKPSVVSISTTICTKTEIIASRLAMRRSTSRHSSTEEEFHNDDRAEQLAELGAPPCFRSLLLLAQMSSADNMFSPEYTQKCVEQARRNRDFVIGFIAQHSLNSEQDDRFITLTPGVQLSAAGDAHGQQYNTPDKVVCEGGSDIIIVGRGILKTDDRAQAAATYRAKGWDAYEKRLRGAH</sequence>
<dbReference type="GO" id="GO:0004588">
    <property type="term" value="F:orotate phosphoribosyltransferase activity"/>
    <property type="evidence" value="ECO:0007669"/>
    <property type="project" value="TreeGrafter"/>
</dbReference>
<evidence type="ECO:0000256" key="4">
    <source>
        <dbReference type="ARBA" id="ARBA00021923"/>
    </source>
</evidence>
<evidence type="ECO:0000256" key="9">
    <source>
        <dbReference type="PIRSR" id="PIRSR614732-2"/>
    </source>
</evidence>
<keyword evidence="14" id="KW-1185">Reference proteome</keyword>
<dbReference type="InterPro" id="IPR001754">
    <property type="entry name" value="OMPdeCOase_dom"/>
</dbReference>
<name>A0A6A7BYP4_9PEZI</name>
<evidence type="ECO:0000256" key="7">
    <source>
        <dbReference type="ARBA" id="ARBA00023239"/>
    </source>
</evidence>
<dbReference type="Proteomes" id="UP000799421">
    <property type="component" value="Unassembled WGS sequence"/>
</dbReference>
<dbReference type="EMBL" id="MU005984">
    <property type="protein sequence ID" value="KAF2860223.1"/>
    <property type="molecule type" value="Genomic_DNA"/>
</dbReference>
<proteinExistence type="inferred from homology"/>
<feature type="binding site" evidence="9">
    <location>
        <position position="351"/>
    </location>
    <ligand>
        <name>substrate</name>
    </ligand>
</feature>
<feature type="domain" description="Orotidine 5'-phosphate decarboxylase" evidence="12">
    <location>
        <begin position="51"/>
        <end position="387"/>
    </location>
</feature>
<dbReference type="UniPathway" id="UPA00070">
    <property type="reaction ID" value="UER00120"/>
</dbReference>
<protein>
    <recommendedName>
        <fullName evidence="4 10">Orotidine 5'-phosphate decarboxylase</fullName>
        <ecNumber evidence="3 10">4.1.1.23</ecNumber>
    </recommendedName>
</protein>
<comment type="pathway">
    <text evidence="1 10">Pyrimidine metabolism; UMP biosynthesis via de novo pathway; UMP from orotate: step 2/2.</text>
</comment>
<dbReference type="Gene3D" id="3.20.20.70">
    <property type="entry name" value="Aldolase class I"/>
    <property type="match status" value="2"/>
</dbReference>
<organism evidence="13 14">
    <name type="scientific">Piedraia hortae CBS 480.64</name>
    <dbReference type="NCBI Taxonomy" id="1314780"/>
    <lineage>
        <taxon>Eukaryota</taxon>
        <taxon>Fungi</taxon>
        <taxon>Dikarya</taxon>
        <taxon>Ascomycota</taxon>
        <taxon>Pezizomycotina</taxon>
        <taxon>Dothideomycetes</taxon>
        <taxon>Dothideomycetidae</taxon>
        <taxon>Capnodiales</taxon>
        <taxon>Piedraiaceae</taxon>
        <taxon>Piedraia</taxon>
    </lineage>
</organism>
<evidence type="ECO:0000313" key="14">
    <source>
        <dbReference type="Proteomes" id="UP000799421"/>
    </source>
</evidence>
<feature type="binding site" evidence="9">
    <location>
        <position position="372"/>
    </location>
    <ligand>
        <name>substrate</name>
    </ligand>
</feature>
<evidence type="ECO:0000256" key="2">
    <source>
        <dbReference type="ARBA" id="ARBA00011018"/>
    </source>
</evidence>
<dbReference type="SUPFAM" id="SSF51366">
    <property type="entry name" value="Ribulose-phoshate binding barrel"/>
    <property type="match status" value="1"/>
</dbReference>
<dbReference type="GO" id="GO:0006207">
    <property type="term" value="P:'de novo' pyrimidine nucleobase biosynthetic process"/>
    <property type="evidence" value="ECO:0007669"/>
    <property type="project" value="InterPro"/>
</dbReference>
<comment type="similarity">
    <text evidence="2 10">Belongs to the OMP decarboxylase family.</text>
</comment>
<evidence type="ECO:0000256" key="11">
    <source>
        <dbReference type="SAM" id="MobiDB-lite"/>
    </source>
</evidence>
<keyword evidence="7 10" id="KW-0456">Lyase</keyword>
<feature type="compositionally biased region" description="Acidic residues" evidence="11">
    <location>
        <begin position="181"/>
        <end position="192"/>
    </location>
</feature>
<accession>A0A6A7BYP4</accession>
<keyword evidence="5 10" id="KW-0210">Decarboxylase</keyword>
<dbReference type="PANTHER" id="PTHR19278">
    <property type="entry name" value="OROTATE PHOSPHORIBOSYLTRANSFERASE"/>
    <property type="match status" value="1"/>
</dbReference>
<dbReference type="PROSITE" id="PS00156">
    <property type="entry name" value="OMPDECASE"/>
    <property type="match status" value="1"/>
</dbReference>
<feature type="active site" description="For OMPdecase activity" evidence="8">
    <location>
        <position position="115"/>
    </location>
</feature>
<dbReference type="SMART" id="SM00934">
    <property type="entry name" value="OMPdecase"/>
    <property type="match status" value="1"/>
</dbReference>
<dbReference type="Pfam" id="PF00215">
    <property type="entry name" value="OMPdecase"/>
    <property type="match status" value="2"/>
</dbReference>
<dbReference type="EC" id="4.1.1.23" evidence="3 10"/>
<feature type="binding site" evidence="9">
    <location>
        <position position="371"/>
    </location>
    <ligand>
        <name>substrate</name>
    </ligand>
</feature>
<evidence type="ECO:0000259" key="12">
    <source>
        <dbReference type="SMART" id="SM00934"/>
    </source>
</evidence>
<gene>
    <name evidence="13" type="ORF">K470DRAFT_258187</name>
</gene>
<dbReference type="InterPro" id="IPR011060">
    <property type="entry name" value="RibuloseP-bd_barrel"/>
</dbReference>
<evidence type="ECO:0000256" key="1">
    <source>
        <dbReference type="ARBA" id="ARBA00004861"/>
    </source>
</evidence>
<evidence type="ECO:0000256" key="6">
    <source>
        <dbReference type="ARBA" id="ARBA00022975"/>
    </source>
</evidence>
<dbReference type="PANTHER" id="PTHR19278:SF9">
    <property type="entry name" value="URIDINE 5'-MONOPHOSPHATE SYNTHASE"/>
    <property type="match status" value="1"/>
</dbReference>
<feature type="compositionally biased region" description="Acidic residues" evidence="11">
    <location>
        <begin position="204"/>
        <end position="215"/>
    </location>
</feature>
<feature type="region of interest" description="Disordered" evidence="11">
    <location>
        <begin position="172"/>
        <end position="229"/>
    </location>
</feature>
<feature type="binding site" evidence="9">
    <location>
        <position position="291"/>
    </location>
    <ligand>
        <name>substrate</name>
    </ligand>
</feature>
<evidence type="ECO:0000313" key="13">
    <source>
        <dbReference type="EMBL" id="KAF2860223.1"/>
    </source>
</evidence>
<evidence type="ECO:0000256" key="8">
    <source>
        <dbReference type="PIRSR" id="PIRSR614732-1"/>
    </source>
</evidence>
<dbReference type="NCBIfam" id="TIGR01740">
    <property type="entry name" value="pyrF"/>
    <property type="match status" value="1"/>
</dbReference>